<sequence>MAPDRRADLAARAAAVAGGTAPADPEAAARAPRTRPVRVTVELSPMEHKALRQWCAQTSADLDLPLVAGAEVFRALLSLMRTDPAVAEAVRTELNRTGGSRRRH</sequence>
<reference evidence="3" key="1">
    <citation type="journal article" date="2019" name="Int. J. Syst. Evol. Microbiol.">
        <title>The Global Catalogue of Microorganisms (GCM) 10K type strain sequencing project: providing services to taxonomists for standard genome sequencing and annotation.</title>
        <authorList>
            <consortium name="The Broad Institute Genomics Platform"/>
            <consortium name="The Broad Institute Genome Sequencing Center for Infectious Disease"/>
            <person name="Wu L."/>
            <person name="Ma J."/>
        </authorList>
    </citation>
    <scope>NUCLEOTIDE SEQUENCE [LARGE SCALE GENOMIC DNA]</scope>
    <source>
        <strain evidence="3">JCM 18303</strain>
    </source>
</reference>
<dbReference type="RefSeq" id="WP_185063808.1">
    <property type="nucleotide sequence ID" value="NZ_BAABJP010000045.1"/>
</dbReference>
<feature type="compositionally biased region" description="Low complexity" evidence="1">
    <location>
        <begin position="10"/>
        <end position="31"/>
    </location>
</feature>
<dbReference type="EMBL" id="BAABJP010000045">
    <property type="protein sequence ID" value="GAA5170841.1"/>
    <property type="molecule type" value="Genomic_DNA"/>
</dbReference>
<comment type="caution">
    <text evidence="2">The sequence shown here is derived from an EMBL/GenBank/DDBJ whole genome shotgun (WGS) entry which is preliminary data.</text>
</comment>
<protein>
    <submittedName>
        <fullName evidence="2">Uncharacterized protein</fullName>
    </submittedName>
</protein>
<evidence type="ECO:0000313" key="2">
    <source>
        <dbReference type="EMBL" id="GAA5170841.1"/>
    </source>
</evidence>
<proteinExistence type="predicted"/>
<gene>
    <name evidence="2" type="ORF">GCM10023321_68560</name>
</gene>
<evidence type="ECO:0000313" key="3">
    <source>
        <dbReference type="Proteomes" id="UP001428817"/>
    </source>
</evidence>
<evidence type="ECO:0000256" key="1">
    <source>
        <dbReference type="SAM" id="MobiDB-lite"/>
    </source>
</evidence>
<dbReference type="InterPro" id="IPR006311">
    <property type="entry name" value="TAT_signal"/>
</dbReference>
<keyword evidence="3" id="KW-1185">Reference proteome</keyword>
<dbReference type="Proteomes" id="UP001428817">
    <property type="component" value="Unassembled WGS sequence"/>
</dbReference>
<dbReference type="PROSITE" id="PS51318">
    <property type="entry name" value="TAT"/>
    <property type="match status" value="1"/>
</dbReference>
<organism evidence="2 3">
    <name type="scientific">Pseudonocardia eucalypti</name>
    <dbReference type="NCBI Taxonomy" id="648755"/>
    <lineage>
        <taxon>Bacteria</taxon>
        <taxon>Bacillati</taxon>
        <taxon>Actinomycetota</taxon>
        <taxon>Actinomycetes</taxon>
        <taxon>Pseudonocardiales</taxon>
        <taxon>Pseudonocardiaceae</taxon>
        <taxon>Pseudonocardia</taxon>
    </lineage>
</organism>
<accession>A0ABP9R369</accession>
<feature type="region of interest" description="Disordered" evidence="1">
    <location>
        <begin position="1"/>
        <end position="34"/>
    </location>
</feature>
<name>A0ABP9R369_9PSEU</name>